<organism evidence="1 2">
    <name type="scientific">Paramecium tetraurelia</name>
    <dbReference type="NCBI Taxonomy" id="5888"/>
    <lineage>
        <taxon>Eukaryota</taxon>
        <taxon>Sar</taxon>
        <taxon>Alveolata</taxon>
        <taxon>Ciliophora</taxon>
        <taxon>Intramacronucleata</taxon>
        <taxon>Oligohymenophorea</taxon>
        <taxon>Peniculida</taxon>
        <taxon>Parameciidae</taxon>
        <taxon>Paramecium</taxon>
    </lineage>
</organism>
<dbReference type="HOGENOM" id="CLU_593787_0_0_1"/>
<keyword evidence="2" id="KW-1185">Reference proteome</keyword>
<sequence length="461" mass="52984">MVDIAQHILDIQFISNFSIQFIEIVKNMGIASENLMEGVKRHHNYAKRYQRNCFVNQIIIKKSAFGLELSVNNQNVLSERIGLETDKKLGQNAKLQKSQNLLTGKPTLHFKNQLDCENRWLYFANCNQMLLVFTLHASNMTSPKSHQDCNDYSFQQTINAAQSQNYYKYQDACVSTIDGLDCIWYSNASISYCQATIHHLSTWTHSSCHFWKDYCMSLNNTECQSLDCSKLTIIADCNIFGIVWPVKALVIVASTSNDSMCSSTNNSKGIPCFCDGTTFTQSSKMQWLANQLLIEQGQQSMRRRLHLCKYFKQHSLTMIQLDLIQCVDFHFLVFQQNKFGKKCFFQVSFNQCVNLTCSNVQASYTTHEKCNSRQRSCTVNSNWMDANNQIFAVVIQAKNNLKLIQIMQNVNGRQVKIYVQQKPVQLHNCPYIQHIVVISILRIHVLQMRSWMAAQLANPCA</sequence>
<proteinExistence type="predicted"/>
<name>A0EA78_PARTE</name>
<gene>
    <name evidence="1" type="ORF">GSPATT00024927001</name>
</gene>
<reference evidence="1 2" key="1">
    <citation type="journal article" date="2006" name="Nature">
        <title>Global trends of whole-genome duplications revealed by the ciliate Paramecium tetraurelia.</title>
        <authorList>
            <consortium name="Genoscope"/>
            <person name="Aury J.-M."/>
            <person name="Jaillon O."/>
            <person name="Duret L."/>
            <person name="Noel B."/>
            <person name="Jubin C."/>
            <person name="Porcel B.M."/>
            <person name="Segurens B."/>
            <person name="Daubin V."/>
            <person name="Anthouard V."/>
            <person name="Aiach N."/>
            <person name="Arnaiz O."/>
            <person name="Billaut A."/>
            <person name="Beisson J."/>
            <person name="Blanc I."/>
            <person name="Bouhouche K."/>
            <person name="Camara F."/>
            <person name="Duharcourt S."/>
            <person name="Guigo R."/>
            <person name="Gogendeau D."/>
            <person name="Katinka M."/>
            <person name="Keller A.-M."/>
            <person name="Kissmehl R."/>
            <person name="Klotz C."/>
            <person name="Koll F."/>
            <person name="Le Moue A."/>
            <person name="Lepere C."/>
            <person name="Malinsky S."/>
            <person name="Nowacki M."/>
            <person name="Nowak J.K."/>
            <person name="Plattner H."/>
            <person name="Poulain J."/>
            <person name="Ruiz F."/>
            <person name="Serrano V."/>
            <person name="Zagulski M."/>
            <person name="Dessen P."/>
            <person name="Betermier M."/>
            <person name="Weissenbach J."/>
            <person name="Scarpelli C."/>
            <person name="Schachter V."/>
            <person name="Sperling L."/>
            <person name="Meyer E."/>
            <person name="Cohen J."/>
            <person name="Wincker P."/>
        </authorList>
    </citation>
    <scope>NUCLEOTIDE SEQUENCE [LARGE SCALE GENOMIC DNA]</scope>
    <source>
        <strain evidence="1 2">Stock d4-2</strain>
    </source>
</reference>
<accession>A0EA78</accession>
<protein>
    <submittedName>
        <fullName evidence="1">Uncharacterized protein</fullName>
    </submittedName>
</protein>
<evidence type="ECO:0000313" key="2">
    <source>
        <dbReference type="Proteomes" id="UP000000600"/>
    </source>
</evidence>
<dbReference type="EMBL" id="CT868667">
    <property type="protein sequence ID" value="CAK92195.1"/>
    <property type="molecule type" value="Genomic_DNA"/>
</dbReference>
<dbReference type="AlphaFoldDB" id="A0EA78"/>
<dbReference type="Proteomes" id="UP000000600">
    <property type="component" value="Unassembled WGS sequence"/>
</dbReference>
<dbReference type="GeneID" id="5045390"/>
<evidence type="ECO:0000313" key="1">
    <source>
        <dbReference type="EMBL" id="CAK92195.1"/>
    </source>
</evidence>
<dbReference type="RefSeq" id="XP_001459592.1">
    <property type="nucleotide sequence ID" value="XM_001459555.1"/>
</dbReference>
<dbReference type="KEGG" id="ptm:GSPATT00024927001"/>
<dbReference type="InParanoid" id="A0EA78"/>